<name>X1CG58_9ZZZZ</name>
<gene>
    <name evidence="1" type="ORF">S01H4_40520</name>
</gene>
<evidence type="ECO:0000313" key="1">
    <source>
        <dbReference type="EMBL" id="GAG92062.1"/>
    </source>
</evidence>
<comment type="caution">
    <text evidence="1">The sequence shown here is derived from an EMBL/GenBank/DDBJ whole genome shotgun (WGS) entry which is preliminary data.</text>
</comment>
<organism evidence="1">
    <name type="scientific">marine sediment metagenome</name>
    <dbReference type="NCBI Taxonomy" id="412755"/>
    <lineage>
        <taxon>unclassified sequences</taxon>
        <taxon>metagenomes</taxon>
        <taxon>ecological metagenomes</taxon>
    </lineage>
</organism>
<dbReference type="AlphaFoldDB" id="X1CG58"/>
<sequence length="146" mass="16880">RPEFALFLIARKREEESMLIGSGDKARIKRYVFPVKHNWAWPEPVNMVFEIIDGKPIFETTDIDSQEILNPTPGRRPVQSSKAKEIITEMFLDRDEIPSIEIEERCASAGISEKTVKRVKKEEGYGRGYGKKANKADPDFWVWKKP</sequence>
<proteinExistence type="predicted"/>
<feature type="non-terminal residue" evidence="1">
    <location>
        <position position="1"/>
    </location>
</feature>
<protein>
    <submittedName>
        <fullName evidence="1">Uncharacterized protein</fullName>
    </submittedName>
</protein>
<dbReference type="EMBL" id="BART01022074">
    <property type="protein sequence ID" value="GAG92062.1"/>
    <property type="molecule type" value="Genomic_DNA"/>
</dbReference>
<reference evidence="1" key="1">
    <citation type="journal article" date="2014" name="Front. Microbiol.">
        <title>High frequency of phylogenetically diverse reductive dehalogenase-homologous genes in deep subseafloor sedimentary metagenomes.</title>
        <authorList>
            <person name="Kawai M."/>
            <person name="Futagami T."/>
            <person name="Toyoda A."/>
            <person name="Takaki Y."/>
            <person name="Nishi S."/>
            <person name="Hori S."/>
            <person name="Arai W."/>
            <person name="Tsubouchi T."/>
            <person name="Morono Y."/>
            <person name="Uchiyama I."/>
            <person name="Ito T."/>
            <person name="Fujiyama A."/>
            <person name="Inagaki F."/>
            <person name="Takami H."/>
        </authorList>
    </citation>
    <scope>NUCLEOTIDE SEQUENCE</scope>
    <source>
        <strain evidence="1">Expedition CK06-06</strain>
    </source>
</reference>
<accession>X1CG58</accession>